<keyword evidence="1" id="KW-0732">Signal</keyword>
<accession>A0A2P8AIZ9</accession>
<evidence type="ECO:0000313" key="3">
    <source>
        <dbReference type="Proteomes" id="UP000243723"/>
    </source>
</evidence>
<comment type="caution">
    <text evidence="2">The sequence shown here is derived from an EMBL/GenBank/DDBJ whole genome shotgun (WGS) entry which is preliminary data.</text>
</comment>
<proteinExistence type="predicted"/>
<feature type="chain" id="PRO_5015134315" evidence="1">
    <location>
        <begin position="17"/>
        <end position="187"/>
    </location>
</feature>
<dbReference type="PANTHER" id="PTHR42047">
    <property type="entry name" value="PROTEIN, PUTATIVE (AFU_ORTHOLOGUE AFUA_6G03560)-RELATED"/>
    <property type="match status" value="1"/>
</dbReference>
<organism evidence="2 3">
    <name type="scientific">Elsinoe australis</name>
    <dbReference type="NCBI Taxonomy" id="40998"/>
    <lineage>
        <taxon>Eukaryota</taxon>
        <taxon>Fungi</taxon>
        <taxon>Dikarya</taxon>
        <taxon>Ascomycota</taxon>
        <taxon>Pezizomycotina</taxon>
        <taxon>Dothideomycetes</taxon>
        <taxon>Dothideomycetidae</taxon>
        <taxon>Myriangiales</taxon>
        <taxon>Elsinoaceae</taxon>
        <taxon>Elsinoe</taxon>
    </lineage>
</organism>
<evidence type="ECO:0000313" key="2">
    <source>
        <dbReference type="EMBL" id="PSK60414.1"/>
    </source>
</evidence>
<dbReference type="STRING" id="40998.A0A2P8AIZ9"/>
<dbReference type="AlphaFoldDB" id="A0A2P8AIZ9"/>
<dbReference type="OrthoDB" id="5430620at2759"/>
<gene>
    <name evidence="2" type="ORF">B9Z65_564</name>
</gene>
<dbReference type="EMBL" id="NHZQ01000003">
    <property type="protein sequence ID" value="PSK60414.1"/>
    <property type="molecule type" value="Genomic_DNA"/>
</dbReference>
<dbReference type="PANTHER" id="PTHR42047:SF1">
    <property type="entry name" value="PROTEIN, PUTATIVE (AFU_ORTHOLOGUE AFUA_6G03560)-RELATED"/>
    <property type="match status" value="1"/>
</dbReference>
<sequence length="187" mass="19059">MKTVAALTALFTAALAAPTPQSDATAAGGFSTPFFGLSIRSGSEIQYATVNASGLALWLNKPTSAYCPSVEGLPCPENPATLFVGGNDTLSMDTSVPGGQQVYIASDGRAKYTQAHSANTGTGSSVTGFGFAQGALLFKGNDWIACPQDGAYAVYAAAASNQTDAGCLGFRFRAEEAGSAEGAWQYS</sequence>
<evidence type="ECO:0000256" key="1">
    <source>
        <dbReference type="SAM" id="SignalP"/>
    </source>
</evidence>
<feature type="signal peptide" evidence="1">
    <location>
        <begin position="1"/>
        <end position="16"/>
    </location>
</feature>
<protein>
    <submittedName>
        <fullName evidence="2">Uncharacterized protein</fullName>
    </submittedName>
</protein>
<dbReference type="Proteomes" id="UP000243723">
    <property type="component" value="Unassembled WGS sequence"/>
</dbReference>
<keyword evidence="3" id="KW-1185">Reference proteome</keyword>
<reference evidence="2 3" key="1">
    <citation type="submission" date="2017-05" db="EMBL/GenBank/DDBJ databases">
        <title>Draft genome sequence of Elsinoe australis.</title>
        <authorList>
            <person name="Cheng Q."/>
        </authorList>
    </citation>
    <scope>NUCLEOTIDE SEQUENCE [LARGE SCALE GENOMIC DNA]</scope>
    <source>
        <strain evidence="2 3">NL1</strain>
    </source>
</reference>
<name>A0A2P8AIZ9_9PEZI</name>
<dbReference type="InterPro" id="IPR052820">
    <property type="entry name" value="PhiA_domain"/>
</dbReference>